<comment type="caution">
    <text evidence="9">The sequence shown here is derived from an EMBL/GenBank/DDBJ whole genome shotgun (WGS) entry which is preliminary data.</text>
</comment>
<proteinExistence type="inferred from homology"/>
<sequence>MSDGSHDGGKHDGGRRDDDRLTLKDLLVWAGVPLLIVLFLRLFVIGVYEIPSGSMLNTLQIGDRVVASRLAPKFFELHRGDIVVFKDPANWLGRDDGSGRTQYLIKRVIGLPGDTVKCTGPGAPVTVNGKAIDDSGFIREGVNPSDYPFEVTVSEGHLFVMGDNRANSADSRVHQDDGENGLVPVSDVQAVALAVYWPISHWSNLSRPDGVFDQVGGVSGVK</sequence>
<keyword evidence="7" id="KW-1133">Transmembrane helix</keyword>
<dbReference type="Gene3D" id="2.10.109.10">
    <property type="entry name" value="Umud Fragment, subunit A"/>
    <property type="match status" value="1"/>
</dbReference>
<dbReference type="PANTHER" id="PTHR43390">
    <property type="entry name" value="SIGNAL PEPTIDASE I"/>
    <property type="match status" value="1"/>
</dbReference>
<keyword evidence="7" id="KW-0812">Transmembrane</keyword>
<evidence type="ECO:0000256" key="2">
    <source>
        <dbReference type="ARBA" id="ARBA00004401"/>
    </source>
</evidence>
<dbReference type="GO" id="GO:0006465">
    <property type="term" value="P:signal peptide processing"/>
    <property type="evidence" value="ECO:0007669"/>
    <property type="project" value="InterPro"/>
</dbReference>
<keyword evidence="7" id="KW-0645">Protease</keyword>
<dbReference type="PRINTS" id="PR00727">
    <property type="entry name" value="LEADERPTASE"/>
</dbReference>
<comment type="subcellular location">
    <subcellularLocation>
        <location evidence="2">Cell membrane</location>
        <topology evidence="2">Single-pass type II membrane protein</topology>
    </subcellularLocation>
    <subcellularLocation>
        <location evidence="7">Membrane</location>
        <topology evidence="7">Single-pass type II membrane protein</topology>
    </subcellularLocation>
</comment>
<evidence type="ECO:0000256" key="3">
    <source>
        <dbReference type="ARBA" id="ARBA00009370"/>
    </source>
</evidence>
<feature type="active site" evidence="6">
    <location>
        <position position="106"/>
    </location>
</feature>
<name>A0A2M9HCT2_9BIFI</name>
<evidence type="ECO:0000256" key="1">
    <source>
        <dbReference type="ARBA" id="ARBA00000677"/>
    </source>
</evidence>
<evidence type="ECO:0000259" key="8">
    <source>
        <dbReference type="Pfam" id="PF10502"/>
    </source>
</evidence>
<reference evidence="9 10" key="1">
    <citation type="submission" date="2017-10" db="EMBL/GenBank/DDBJ databases">
        <title>Draft genome sequences of strains TRE 1, TRE 9, TRE H and TRI 7, isolated from tamarins, belonging to four potential novel Bifidobacterium species.</title>
        <authorList>
            <person name="Mattarelli P."/>
            <person name="Modesto M."/>
            <person name="Puglisi E."/>
            <person name="Morelli L."/>
            <person name="Spezio C."/>
            <person name="Bonetti A."/>
            <person name="Sandri C."/>
        </authorList>
    </citation>
    <scope>NUCLEOTIDE SEQUENCE [LARGE SCALE GENOMIC DNA]</scope>
    <source>
        <strain evidence="10">TRI7</strain>
    </source>
</reference>
<dbReference type="CDD" id="cd06530">
    <property type="entry name" value="S26_SPase_I"/>
    <property type="match status" value="1"/>
</dbReference>
<organism evidence="9 10">
    <name type="scientific">Bifidobacterium simiarum</name>
    <dbReference type="NCBI Taxonomy" id="2045441"/>
    <lineage>
        <taxon>Bacteria</taxon>
        <taxon>Bacillati</taxon>
        <taxon>Actinomycetota</taxon>
        <taxon>Actinomycetes</taxon>
        <taxon>Bifidobacteriales</taxon>
        <taxon>Bifidobacteriaceae</taxon>
        <taxon>Bifidobacterium</taxon>
    </lineage>
</organism>
<dbReference type="Pfam" id="PF10502">
    <property type="entry name" value="Peptidase_S26"/>
    <property type="match status" value="1"/>
</dbReference>
<evidence type="ECO:0000256" key="7">
    <source>
        <dbReference type="RuleBase" id="RU362042"/>
    </source>
</evidence>
<accession>A0A2M9HCT2</accession>
<dbReference type="NCBIfam" id="TIGR02227">
    <property type="entry name" value="sigpep_I_bact"/>
    <property type="match status" value="1"/>
</dbReference>
<dbReference type="InterPro" id="IPR019533">
    <property type="entry name" value="Peptidase_S26"/>
</dbReference>
<dbReference type="GO" id="GO:0004252">
    <property type="term" value="F:serine-type endopeptidase activity"/>
    <property type="evidence" value="ECO:0007669"/>
    <property type="project" value="InterPro"/>
</dbReference>
<dbReference type="AlphaFoldDB" id="A0A2M9HCT2"/>
<dbReference type="GO" id="GO:0005886">
    <property type="term" value="C:plasma membrane"/>
    <property type="evidence" value="ECO:0007669"/>
    <property type="project" value="UniProtKB-SubCell"/>
</dbReference>
<keyword evidence="5 7" id="KW-0378">Hydrolase</keyword>
<keyword evidence="7" id="KW-0472">Membrane</keyword>
<comment type="similarity">
    <text evidence="3 7">Belongs to the peptidase S26 family.</text>
</comment>
<comment type="catalytic activity">
    <reaction evidence="1 7">
        <text>Cleavage of hydrophobic, N-terminal signal or leader sequences from secreted and periplasmic proteins.</text>
        <dbReference type="EC" id="3.4.21.89"/>
    </reaction>
</comment>
<feature type="transmembrane region" description="Helical" evidence="7">
    <location>
        <begin position="26"/>
        <end position="48"/>
    </location>
</feature>
<dbReference type="InterPro" id="IPR000223">
    <property type="entry name" value="Pept_S26A_signal_pept_1"/>
</dbReference>
<dbReference type="InterPro" id="IPR036286">
    <property type="entry name" value="LexA/Signal_pep-like_sf"/>
</dbReference>
<evidence type="ECO:0000313" key="9">
    <source>
        <dbReference type="EMBL" id="PJM74611.1"/>
    </source>
</evidence>
<dbReference type="EMBL" id="PEBK01000010">
    <property type="protein sequence ID" value="PJM74611.1"/>
    <property type="molecule type" value="Genomic_DNA"/>
</dbReference>
<feature type="domain" description="Peptidase S26" evidence="8">
    <location>
        <begin position="25"/>
        <end position="197"/>
    </location>
</feature>
<dbReference type="InterPro" id="IPR019758">
    <property type="entry name" value="Pept_S26A_signal_pept_1_CS"/>
</dbReference>
<evidence type="ECO:0000256" key="6">
    <source>
        <dbReference type="PIRSR" id="PIRSR600223-1"/>
    </source>
</evidence>
<evidence type="ECO:0000256" key="5">
    <source>
        <dbReference type="ARBA" id="ARBA00022801"/>
    </source>
</evidence>
<dbReference type="SUPFAM" id="SSF51306">
    <property type="entry name" value="LexA/Signal peptidase"/>
    <property type="match status" value="1"/>
</dbReference>
<dbReference type="PANTHER" id="PTHR43390:SF1">
    <property type="entry name" value="CHLOROPLAST PROCESSING PEPTIDASE"/>
    <property type="match status" value="1"/>
</dbReference>
<evidence type="ECO:0000256" key="4">
    <source>
        <dbReference type="ARBA" id="ARBA00013208"/>
    </source>
</evidence>
<feature type="active site" evidence="6">
    <location>
        <position position="54"/>
    </location>
</feature>
<gene>
    <name evidence="9" type="primary">lepB</name>
    <name evidence="9" type="ORF">CSQ87_09435</name>
</gene>
<protein>
    <recommendedName>
        <fullName evidence="4 7">Signal peptidase I</fullName>
        <ecNumber evidence="4 7">3.4.21.89</ecNumber>
    </recommendedName>
</protein>
<dbReference type="OrthoDB" id="9815782at2"/>
<evidence type="ECO:0000313" key="10">
    <source>
        <dbReference type="Proteomes" id="UP000231451"/>
    </source>
</evidence>
<dbReference type="RefSeq" id="WP_100513629.1">
    <property type="nucleotide sequence ID" value="NZ_PEBK01000010.1"/>
</dbReference>
<dbReference type="PROSITE" id="PS00761">
    <property type="entry name" value="SPASE_I_3"/>
    <property type="match status" value="1"/>
</dbReference>
<dbReference type="Proteomes" id="UP000231451">
    <property type="component" value="Unassembled WGS sequence"/>
</dbReference>
<keyword evidence="10" id="KW-1185">Reference proteome</keyword>
<dbReference type="GO" id="GO:0009003">
    <property type="term" value="F:signal peptidase activity"/>
    <property type="evidence" value="ECO:0007669"/>
    <property type="project" value="UniProtKB-EC"/>
</dbReference>
<dbReference type="EC" id="3.4.21.89" evidence="4 7"/>